<name>A0AAW1HSW8_POPJA</name>
<proteinExistence type="predicted"/>
<organism evidence="1 2">
    <name type="scientific">Popillia japonica</name>
    <name type="common">Japanese beetle</name>
    <dbReference type="NCBI Taxonomy" id="7064"/>
    <lineage>
        <taxon>Eukaryota</taxon>
        <taxon>Metazoa</taxon>
        <taxon>Ecdysozoa</taxon>
        <taxon>Arthropoda</taxon>
        <taxon>Hexapoda</taxon>
        <taxon>Insecta</taxon>
        <taxon>Pterygota</taxon>
        <taxon>Neoptera</taxon>
        <taxon>Endopterygota</taxon>
        <taxon>Coleoptera</taxon>
        <taxon>Polyphaga</taxon>
        <taxon>Scarabaeiformia</taxon>
        <taxon>Scarabaeidae</taxon>
        <taxon>Rutelinae</taxon>
        <taxon>Popillia</taxon>
    </lineage>
</organism>
<dbReference type="AlphaFoldDB" id="A0AAW1HSW8"/>
<keyword evidence="2" id="KW-1185">Reference proteome</keyword>
<gene>
    <name evidence="1" type="ORF">QE152_g40014</name>
</gene>
<dbReference type="EMBL" id="JASPKY010001015">
    <property type="protein sequence ID" value="KAK9679513.1"/>
    <property type="molecule type" value="Genomic_DNA"/>
</dbReference>
<evidence type="ECO:0000313" key="1">
    <source>
        <dbReference type="EMBL" id="KAK9679513.1"/>
    </source>
</evidence>
<protein>
    <submittedName>
        <fullName evidence="1">Uncharacterized protein</fullName>
    </submittedName>
</protein>
<evidence type="ECO:0000313" key="2">
    <source>
        <dbReference type="Proteomes" id="UP001458880"/>
    </source>
</evidence>
<comment type="caution">
    <text evidence="1">The sequence shown here is derived from an EMBL/GenBank/DDBJ whole genome shotgun (WGS) entry which is preliminary data.</text>
</comment>
<accession>A0AAW1HSW8</accession>
<reference evidence="1 2" key="1">
    <citation type="journal article" date="2024" name="BMC Genomics">
        <title>De novo assembly and annotation of Popillia japonica's genome with initial clues to its potential as an invasive pest.</title>
        <authorList>
            <person name="Cucini C."/>
            <person name="Boschi S."/>
            <person name="Funari R."/>
            <person name="Cardaioli E."/>
            <person name="Iannotti N."/>
            <person name="Marturano G."/>
            <person name="Paoli F."/>
            <person name="Bruttini M."/>
            <person name="Carapelli A."/>
            <person name="Frati F."/>
            <person name="Nardi F."/>
        </authorList>
    </citation>
    <scope>NUCLEOTIDE SEQUENCE [LARGE SCALE GENOMIC DNA]</scope>
    <source>
        <strain evidence="1">DMR45628</strain>
    </source>
</reference>
<sequence length="132" mass="14762">MPGFRKESFAEYLRQSWNIAKAERKMEEEKAAEEAMGIIKMKYSEYKSNYAGCKTVNGSYDSSSKTIKVYTMGYVAPVSSKPVKMVARRTNHNKPRPGGYEGRTVAACVAPGVMEIAQHNKPRPGGYEGRKE</sequence>
<dbReference type="Proteomes" id="UP001458880">
    <property type="component" value="Unassembled WGS sequence"/>
</dbReference>